<feature type="region of interest" description="Disordered" evidence="1">
    <location>
        <begin position="521"/>
        <end position="576"/>
    </location>
</feature>
<feature type="compositionally biased region" description="Basic and acidic residues" evidence="1">
    <location>
        <begin position="1"/>
        <end position="10"/>
    </location>
</feature>
<dbReference type="OrthoDB" id="777694at2759"/>
<accession>A0A5P1E4J9</accession>
<dbReference type="Proteomes" id="UP000243459">
    <property type="component" value="Chromosome 9"/>
</dbReference>
<dbReference type="PANTHER" id="PTHR46619:SF2">
    <property type="entry name" value="XS DOMAIN PROTEIN"/>
    <property type="match status" value="1"/>
</dbReference>
<keyword evidence="3" id="KW-1185">Reference proteome</keyword>
<evidence type="ECO:0000256" key="1">
    <source>
        <dbReference type="SAM" id="MobiDB-lite"/>
    </source>
</evidence>
<dbReference type="EMBL" id="CM007389">
    <property type="protein sequence ID" value="ONK57399.1"/>
    <property type="molecule type" value="Genomic_DNA"/>
</dbReference>
<sequence length="716" mass="81661">MRVQRTEGVGRGRGRGNGRNRSPGPCRGKDHRSSYRKNPPLPHHPSRRSLSAHANRQRGPRRSPSPLTTRPRLSPARRSPPIEQHAERLYTMRRSEQHENRDWPNSFGDDSEHINFQHKYMLPEHPPDSADVHSLLKPSRTVKDKDLAGSSTSGVGNQGMLVQRSLLMDDGSQRTFYTLPQDLGHHPFESTTASLNPSSANARSIGSGSSLTVGMPRYDQRLGNLYHDKEREKLYSKDVSFSVMPPSRPFIGTSSSSFSKDTELPLNGDRDGGVGNFLDDPLEYDGYKPVQLSDRARWGPLSPRAKEETLDYGYEEPTQRVRHDHGYLPLDGPYNKKEYGFRSEFRSLNDSSFLDPSDGRADTYPKKFSKGSFWEQQHAVHEDVTMGLRDLKGVREDYVGSSGGGYAGFGPKASRDYCRPTFEESYRFGRDDGSLTYRKRPNSPLLADRPFGVNPPRERSRMDVDTFDLSPERILRRNHLMVNDMDGRNAHRRMQSPSDGDEMWTNEAYEPIEESRRVLHSKKRVAGPSDYRPLSRKPSRNDGWGVPRDSRGHMDGGHGTNLKKRLRPGPSNSHGSFTVERKQEYFRPHKNWKRDQEYKNINLNVRDEGVLVDAAHPMKCDPQEDSEEFKTQVHKAFLRFSKLLNESPHQQKRFRDNQGKSSKVLCCVCGSLSKEFSDVHSLLIHSYQTRKVGLRTEHLGFHKALCVLNGWNWLGS</sequence>
<protein>
    <recommendedName>
        <fullName evidence="4">XS domain-containing protein</fullName>
    </recommendedName>
</protein>
<organism evidence="2 3">
    <name type="scientific">Asparagus officinalis</name>
    <name type="common">Garden asparagus</name>
    <dbReference type="NCBI Taxonomy" id="4686"/>
    <lineage>
        <taxon>Eukaryota</taxon>
        <taxon>Viridiplantae</taxon>
        <taxon>Streptophyta</taxon>
        <taxon>Embryophyta</taxon>
        <taxon>Tracheophyta</taxon>
        <taxon>Spermatophyta</taxon>
        <taxon>Magnoliopsida</taxon>
        <taxon>Liliopsida</taxon>
        <taxon>Asparagales</taxon>
        <taxon>Asparagaceae</taxon>
        <taxon>Asparagoideae</taxon>
        <taxon>Asparagus</taxon>
    </lineage>
</organism>
<dbReference type="OMA" id="IVCGRSY"/>
<feature type="region of interest" description="Disordered" evidence="1">
    <location>
        <begin position="1"/>
        <end position="86"/>
    </location>
</feature>
<gene>
    <name evidence="2" type="ORF">A4U43_C09F120</name>
</gene>
<feature type="region of interest" description="Disordered" evidence="1">
    <location>
        <begin position="439"/>
        <end position="459"/>
    </location>
</feature>
<reference evidence="3" key="1">
    <citation type="journal article" date="2017" name="Nat. Commun.">
        <title>The asparagus genome sheds light on the origin and evolution of a young Y chromosome.</title>
        <authorList>
            <person name="Harkess A."/>
            <person name="Zhou J."/>
            <person name="Xu C."/>
            <person name="Bowers J.E."/>
            <person name="Van der Hulst R."/>
            <person name="Ayyampalayam S."/>
            <person name="Mercati F."/>
            <person name="Riccardi P."/>
            <person name="McKain M.R."/>
            <person name="Kakrana A."/>
            <person name="Tang H."/>
            <person name="Ray J."/>
            <person name="Groenendijk J."/>
            <person name="Arikit S."/>
            <person name="Mathioni S.M."/>
            <person name="Nakano M."/>
            <person name="Shan H."/>
            <person name="Telgmann-Rauber A."/>
            <person name="Kanno A."/>
            <person name="Yue Z."/>
            <person name="Chen H."/>
            <person name="Li W."/>
            <person name="Chen Y."/>
            <person name="Xu X."/>
            <person name="Zhang Y."/>
            <person name="Luo S."/>
            <person name="Chen H."/>
            <person name="Gao J."/>
            <person name="Mao Z."/>
            <person name="Pires J.C."/>
            <person name="Luo M."/>
            <person name="Kudrna D."/>
            <person name="Wing R.A."/>
            <person name="Meyers B.C."/>
            <person name="Yi K."/>
            <person name="Kong H."/>
            <person name="Lavrijsen P."/>
            <person name="Sunseri F."/>
            <person name="Falavigna A."/>
            <person name="Ye Y."/>
            <person name="Leebens-Mack J.H."/>
            <person name="Chen G."/>
        </authorList>
    </citation>
    <scope>NUCLEOTIDE SEQUENCE [LARGE SCALE GENOMIC DNA]</scope>
    <source>
        <strain evidence="3">cv. DH0086</strain>
    </source>
</reference>
<evidence type="ECO:0000313" key="2">
    <source>
        <dbReference type="EMBL" id="ONK57399.1"/>
    </source>
</evidence>
<name>A0A5P1E4J9_ASPOF</name>
<dbReference type="PANTHER" id="PTHR46619">
    <property type="entry name" value="RNA RECOGNITION MOTIF XS DOMAIN PROTEIN-RELATED"/>
    <property type="match status" value="1"/>
</dbReference>
<evidence type="ECO:0008006" key="4">
    <source>
        <dbReference type="Google" id="ProtNLM"/>
    </source>
</evidence>
<evidence type="ECO:0000313" key="3">
    <source>
        <dbReference type="Proteomes" id="UP000243459"/>
    </source>
</evidence>
<feature type="region of interest" description="Disordered" evidence="1">
    <location>
        <begin position="193"/>
        <end position="212"/>
    </location>
</feature>
<dbReference type="Gramene" id="ONK57399">
    <property type="protein sequence ID" value="ONK57399"/>
    <property type="gene ID" value="A4U43_C09F120"/>
</dbReference>
<dbReference type="AlphaFoldDB" id="A0A5P1E4J9"/>
<proteinExistence type="predicted"/>
<feature type="compositionally biased region" description="Low complexity" evidence="1">
    <location>
        <begin position="62"/>
        <end position="81"/>
    </location>
</feature>